<dbReference type="PANTHER" id="PTHR36223">
    <property type="entry name" value="BETA-LACTAMASE-TYPE TRANSPEPTIDASE FOLD DOMAIN CONTAINING PROTEIN"/>
    <property type="match status" value="1"/>
</dbReference>
<dbReference type="InterPro" id="IPR057678">
    <property type="entry name" value="DUF7918"/>
</dbReference>
<dbReference type="EMBL" id="JARKIE010000249">
    <property type="protein sequence ID" value="KAJ7661651.1"/>
    <property type="molecule type" value="Genomic_DNA"/>
</dbReference>
<feature type="domain" description="DUF7918" evidence="2">
    <location>
        <begin position="9"/>
        <end position="203"/>
    </location>
</feature>
<dbReference type="AlphaFoldDB" id="A0AAD7CSU0"/>
<reference evidence="3" key="1">
    <citation type="submission" date="2023-03" db="EMBL/GenBank/DDBJ databases">
        <title>Massive genome expansion in bonnet fungi (Mycena s.s.) driven by repeated elements and novel gene families across ecological guilds.</title>
        <authorList>
            <consortium name="Lawrence Berkeley National Laboratory"/>
            <person name="Harder C.B."/>
            <person name="Miyauchi S."/>
            <person name="Viragh M."/>
            <person name="Kuo A."/>
            <person name="Thoen E."/>
            <person name="Andreopoulos B."/>
            <person name="Lu D."/>
            <person name="Skrede I."/>
            <person name="Drula E."/>
            <person name="Henrissat B."/>
            <person name="Morin E."/>
            <person name="Kohler A."/>
            <person name="Barry K."/>
            <person name="LaButti K."/>
            <person name="Morin E."/>
            <person name="Salamov A."/>
            <person name="Lipzen A."/>
            <person name="Mereny Z."/>
            <person name="Hegedus B."/>
            <person name="Baldrian P."/>
            <person name="Stursova M."/>
            <person name="Weitz H."/>
            <person name="Taylor A."/>
            <person name="Grigoriev I.V."/>
            <person name="Nagy L.G."/>
            <person name="Martin F."/>
            <person name="Kauserud H."/>
        </authorList>
    </citation>
    <scope>NUCLEOTIDE SEQUENCE</scope>
    <source>
        <strain evidence="3">CBHHK067</strain>
    </source>
</reference>
<feature type="region of interest" description="Disordered" evidence="1">
    <location>
        <begin position="248"/>
        <end position="290"/>
    </location>
</feature>
<keyword evidence="4" id="KW-1185">Reference proteome</keyword>
<evidence type="ECO:0000259" key="2">
    <source>
        <dbReference type="Pfam" id="PF25534"/>
    </source>
</evidence>
<evidence type="ECO:0000313" key="4">
    <source>
        <dbReference type="Proteomes" id="UP001221757"/>
    </source>
</evidence>
<proteinExistence type="predicted"/>
<gene>
    <name evidence="3" type="ORF">B0H17DRAFT_1212207</name>
</gene>
<dbReference type="Proteomes" id="UP001221757">
    <property type="component" value="Unassembled WGS sequence"/>
</dbReference>
<name>A0AAD7CSU0_MYCRO</name>
<protein>
    <recommendedName>
        <fullName evidence="2">DUF7918 domain-containing protein</fullName>
    </recommendedName>
</protein>
<evidence type="ECO:0000313" key="3">
    <source>
        <dbReference type="EMBL" id="KAJ7661651.1"/>
    </source>
</evidence>
<organism evidence="3 4">
    <name type="scientific">Mycena rosella</name>
    <name type="common">Pink bonnet</name>
    <name type="synonym">Agaricus rosellus</name>
    <dbReference type="NCBI Taxonomy" id="1033263"/>
    <lineage>
        <taxon>Eukaryota</taxon>
        <taxon>Fungi</taxon>
        <taxon>Dikarya</taxon>
        <taxon>Basidiomycota</taxon>
        <taxon>Agaricomycotina</taxon>
        <taxon>Agaricomycetes</taxon>
        <taxon>Agaricomycetidae</taxon>
        <taxon>Agaricales</taxon>
        <taxon>Marasmiineae</taxon>
        <taxon>Mycenaceae</taxon>
        <taxon>Mycena</taxon>
    </lineage>
</organism>
<accession>A0AAD7CSU0</accession>
<sequence length="290" mass="31652">MLQANGFSAWIEIDGILAAEYSLEFYEPERTITCWIPSQVGKTFSVCWRNTGMNTTTAGHVFMDGKDCGGRVLYGPSTICAIHTGVTDGTSVRQFTFAPLAVTDDDAFLGHSAGQEKLGLIEVVICPIQVIGFVPVVPTAPILDIKIHERSKTAVTHQIKLAEPRLLAMPQVAVSHRFIGPPIVTFAFKYRPLDILQANGIAPLPPQLQRPLALEIPAREPTPDDDDLEEILALRAKLDALEAKRAMKGKKVRVKEEENIPPVAGPSRKKAKLDGGRRPNPFASVLFAPD</sequence>
<dbReference type="Pfam" id="PF25534">
    <property type="entry name" value="DUF7918"/>
    <property type="match status" value="1"/>
</dbReference>
<comment type="caution">
    <text evidence="3">The sequence shown here is derived from an EMBL/GenBank/DDBJ whole genome shotgun (WGS) entry which is preliminary data.</text>
</comment>
<evidence type="ECO:0000256" key="1">
    <source>
        <dbReference type="SAM" id="MobiDB-lite"/>
    </source>
</evidence>
<dbReference type="PANTHER" id="PTHR36223:SF1">
    <property type="entry name" value="TRANSCRIPTION ELONGATION FACTOR EAF N-TERMINAL DOMAIN-CONTAINING PROTEIN"/>
    <property type="match status" value="1"/>
</dbReference>